<evidence type="ECO:0000256" key="3">
    <source>
        <dbReference type="SAM" id="Coils"/>
    </source>
</evidence>
<dbReference type="OrthoDB" id="9816519at2"/>
<dbReference type="Pfam" id="PF00015">
    <property type="entry name" value="MCPsignal"/>
    <property type="match status" value="1"/>
</dbReference>
<dbReference type="GO" id="GO:0007165">
    <property type="term" value="P:signal transduction"/>
    <property type="evidence" value="ECO:0007669"/>
    <property type="project" value="UniProtKB-KW"/>
</dbReference>
<dbReference type="Proteomes" id="UP000236434">
    <property type="component" value="Unassembled WGS sequence"/>
</dbReference>
<keyword evidence="3" id="KW-0175">Coiled coil</keyword>
<keyword evidence="1 2" id="KW-0807">Transducer</keyword>
<organism evidence="5 6">
    <name type="scientific">Petrotoga olearia DSM 13574</name>
    <dbReference type="NCBI Taxonomy" id="1122955"/>
    <lineage>
        <taxon>Bacteria</taxon>
        <taxon>Thermotogati</taxon>
        <taxon>Thermotogota</taxon>
        <taxon>Thermotogae</taxon>
        <taxon>Petrotogales</taxon>
        <taxon>Petrotogaceae</taxon>
        <taxon>Petrotoga</taxon>
    </lineage>
</organism>
<reference evidence="5 6" key="1">
    <citation type="submission" date="2013-12" db="EMBL/GenBank/DDBJ databases">
        <title>Comparative genomics of Petrotoga isolates.</title>
        <authorList>
            <person name="Nesbo C.L."/>
            <person name="Charchuk R."/>
            <person name="Chow K."/>
        </authorList>
    </citation>
    <scope>NUCLEOTIDE SEQUENCE [LARGE SCALE GENOMIC DNA]</scope>
    <source>
        <strain evidence="5 6">DSM 13574</strain>
    </source>
</reference>
<evidence type="ECO:0000313" key="6">
    <source>
        <dbReference type="Proteomes" id="UP000236434"/>
    </source>
</evidence>
<evidence type="ECO:0000313" key="5">
    <source>
        <dbReference type="EMBL" id="PNR97724.1"/>
    </source>
</evidence>
<dbReference type="RefSeq" id="WP_103066365.1">
    <property type="nucleotide sequence ID" value="NZ_AZRL01000004.1"/>
</dbReference>
<evidence type="ECO:0000256" key="1">
    <source>
        <dbReference type="ARBA" id="ARBA00023224"/>
    </source>
</evidence>
<feature type="domain" description="Methyl-accepting transducer" evidence="4">
    <location>
        <begin position="38"/>
        <end position="261"/>
    </location>
</feature>
<dbReference type="GO" id="GO:0016020">
    <property type="term" value="C:membrane"/>
    <property type="evidence" value="ECO:0007669"/>
    <property type="project" value="InterPro"/>
</dbReference>
<proteinExistence type="predicted"/>
<accession>A0A2K1P4K6</accession>
<name>A0A2K1P4K6_9BACT</name>
<evidence type="ECO:0000259" key="4">
    <source>
        <dbReference type="PROSITE" id="PS50111"/>
    </source>
</evidence>
<feature type="coiled-coil region" evidence="3">
    <location>
        <begin position="222"/>
        <end position="259"/>
    </location>
</feature>
<comment type="caution">
    <text evidence="5">The sequence shown here is derived from an EMBL/GenBank/DDBJ whole genome shotgun (WGS) entry which is preliminary data.</text>
</comment>
<dbReference type="PANTHER" id="PTHR32089">
    <property type="entry name" value="METHYL-ACCEPTING CHEMOTAXIS PROTEIN MCPB"/>
    <property type="match status" value="1"/>
</dbReference>
<protein>
    <recommendedName>
        <fullName evidence="4">Methyl-accepting transducer domain-containing protein</fullName>
    </recommendedName>
</protein>
<dbReference type="SMART" id="SM00283">
    <property type="entry name" value="MA"/>
    <property type="match status" value="1"/>
</dbReference>
<dbReference type="Gene3D" id="1.10.287.950">
    <property type="entry name" value="Methyl-accepting chemotaxis protein"/>
    <property type="match status" value="1"/>
</dbReference>
<dbReference type="InterPro" id="IPR004089">
    <property type="entry name" value="MCPsignal_dom"/>
</dbReference>
<sequence>MSEKENYTDTIKGLAKSVYHENLLVSFIEKLEEVLGDKFKEVNDSTNTVVETLVELIESIKNTSNVIEKTVETGKEEKKKISVNNEEIISKLKKFGKDFDEVEKDVEKSLESVSNLMDNFQEIEELTNVIKNVAKQTNILSINASIEAARAKEAGRGFAVVAEEIKKLSSETNNASSKISERIINLSSQVLEVKEIINNLEAIFVTITDSIESALVTLGGNLAFMDELTQNLVAEKEELKENTNNLLASKENIEELVNNINTLGKVLKTVLQMQNKLKEIEI</sequence>
<dbReference type="SUPFAM" id="SSF58104">
    <property type="entry name" value="Methyl-accepting chemotaxis protein (MCP) signaling domain"/>
    <property type="match status" value="1"/>
</dbReference>
<dbReference type="PROSITE" id="PS50111">
    <property type="entry name" value="CHEMOTAXIS_TRANSDUC_2"/>
    <property type="match status" value="1"/>
</dbReference>
<dbReference type="AlphaFoldDB" id="A0A2K1P4K6"/>
<dbReference type="PANTHER" id="PTHR32089:SF112">
    <property type="entry name" value="LYSOZYME-LIKE PROTEIN-RELATED"/>
    <property type="match status" value="1"/>
</dbReference>
<evidence type="ECO:0000256" key="2">
    <source>
        <dbReference type="PROSITE-ProRule" id="PRU00284"/>
    </source>
</evidence>
<dbReference type="EMBL" id="AZRL01000004">
    <property type="protein sequence ID" value="PNR97724.1"/>
    <property type="molecule type" value="Genomic_DNA"/>
</dbReference>
<gene>
    <name evidence="5" type="ORF">X929_01925</name>
</gene>